<name>A0A411BKJ9_9CAUD</name>
<evidence type="ECO:0000313" key="1">
    <source>
        <dbReference type="EMBL" id="QAY02145.1"/>
    </source>
</evidence>
<proteinExistence type="predicted"/>
<accession>A0A411BKJ9</accession>
<sequence length="73" mass="8111">MSSKDPVNIDTICSILEELHPSHYDSVILSCRSGAPHSLLPEIDFSDRETSVYVESFLTIKKTINCQSGRISV</sequence>
<reference evidence="1 2" key="1">
    <citation type="submission" date="2018-09" db="EMBL/GenBank/DDBJ databases">
        <title>Characterization and complete genomic analysis of VspSw_1.</title>
        <authorList>
            <person name="Chen L."/>
        </authorList>
    </citation>
    <scope>NUCLEOTIDE SEQUENCE [LARGE SCALE GENOMIC DNA]</scope>
</reference>
<keyword evidence="2" id="KW-1185">Reference proteome</keyword>
<organism evidence="1 2">
    <name type="scientific">Vibrio phage VspSw_1</name>
    <dbReference type="NCBI Taxonomy" id="2484249"/>
    <lineage>
        <taxon>Viruses</taxon>
        <taxon>Duplodnaviria</taxon>
        <taxon>Heunggongvirae</taxon>
        <taxon>Uroviricota</taxon>
        <taxon>Caudoviricetes</taxon>
        <taxon>Demerecviridae</taxon>
        <taxon>Pogseptimavirus</taxon>
        <taxon>Pogseptimavirus VspSw1</taxon>
    </lineage>
</organism>
<evidence type="ECO:0000313" key="2">
    <source>
        <dbReference type="Proteomes" id="UP000290327"/>
    </source>
</evidence>
<dbReference type="EMBL" id="MH925094">
    <property type="protein sequence ID" value="QAY02145.1"/>
    <property type="molecule type" value="Genomic_DNA"/>
</dbReference>
<dbReference type="Proteomes" id="UP000290327">
    <property type="component" value="Segment"/>
</dbReference>
<gene>
    <name evidence="1" type="ORF">VspSw1_73</name>
</gene>
<protein>
    <submittedName>
        <fullName evidence="1">Uncharacterized protein</fullName>
    </submittedName>
</protein>